<gene>
    <name evidence="5" type="ORF">GWK48_09600</name>
</gene>
<accession>A0A6N0NYE9</accession>
<feature type="compositionally biased region" description="Low complexity" evidence="2">
    <location>
        <begin position="50"/>
        <end position="68"/>
    </location>
</feature>
<dbReference type="GO" id="GO:0046872">
    <property type="term" value="F:metal ion binding"/>
    <property type="evidence" value="ECO:0007669"/>
    <property type="project" value="UniProtKB-KW"/>
</dbReference>
<dbReference type="GeneID" id="55642198"/>
<sequence length="225" mass="24246">MKVWQIVLIIVVIVAVALSTLIIAHRTSNPPVNQTVSPVKNVTSPPPAPSNSSSSMNTTSIKSNNVTNVTVKTNSTTVKLPSGASPLNYNASNRTVFIYLYASNQDPNPLNFNGTTYGTMKIYVPENWSLYFTFYNPEPLGHALAVVQNNTAEPNQLELSQNGKIIFEIGYNGGNGISGGVSVSGLLTQLPRGYYWIACPIPGHAQSGMWIDLISTNVTVPYVVT</sequence>
<keyword evidence="3" id="KW-0472">Membrane</keyword>
<dbReference type="InterPro" id="IPR033138">
    <property type="entry name" value="Cu_oxidase_CS"/>
</dbReference>
<evidence type="ECO:0000256" key="2">
    <source>
        <dbReference type="SAM" id="MobiDB-lite"/>
    </source>
</evidence>
<dbReference type="AlphaFoldDB" id="A0A6N0NYE9"/>
<evidence type="ECO:0000256" key="1">
    <source>
        <dbReference type="ARBA" id="ARBA00022723"/>
    </source>
</evidence>
<dbReference type="PROSITE" id="PS00079">
    <property type="entry name" value="MULTICOPPER_OXIDASE1"/>
    <property type="match status" value="1"/>
</dbReference>
<dbReference type="OrthoDB" id="56344at2157"/>
<keyword evidence="1" id="KW-0479">Metal-binding</keyword>
<dbReference type="KEGG" id="mten:GWK48_09600"/>
<keyword evidence="3" id="KW-1133">Transmembrane helix</keyword>
<keyword evidence="6" id="KW-1185">Reference proteome</keyword>
<dbReference type="Proteomes" id="UP000509301">
    <property type="component" value="Chromosome"/>
</dbReference>
<evidence type="ECO:0000313" key="5">
    <source>
        <dbReference type="EMBL" id="QKR00599.1"/>
    </source>
</evidence>
<dbReference type="InterPro" id="IPR049544">
    <property type="entry name" value="SoxE-like_C"/>
</dbReference>
<dbReference type="RefSeq" id="WP_174631760.1">
    <property type="nucleotide sequence ID" value="NZ_CP049074.1"/>
</dbReference>
<name>A0A6N0NYE9_9CREN</name>
<feature type="region of interest" description="Disordered" evidence="2">
    <location>
        <begin position="33"/>
        <end position="68"/>
    </location>
</feature>
<feature type="domain" description="Sulfocyanin-like C-terminal" evidence="4">
    <location>
        <begin position="83"/>
        <end position="225"/>
    </location>
</feature>
<dbReference type="SUPFAM" id="SSF49503">
    <property type="entry name" value="Cupredoxins"/>
    <property type="match status" value="1"/>
</dbReference>
<dbReference type="EMBL" id="CP049074">
    <property type="protein sequence ID" value="QKR00599.1"/>
    <property type="molecule type" value="Genomic_DNA"/>
</dbReference>
<feature type="transmembrane region" description="Helical" evidence="3">
    <location>
        <begin position="6"/>
        <end position="24"/>
    </location>
</feature>
<evidence type="ECO:0000313" key="6">
    <source>
        <dbReference type="Proteomes" id="UP000509301"/>
    </source>
</evidence>
<dbReference type="Gene3D" id="2.60.40.420">
    <property type="entry name" value="Cupredoxins - blue copper proteins"/>
    <property type="match status" value="1"/>
</dbReference>
<proteinExistence type="predicted"/>
<dbReference type="InterPro" id="IPR008972">
    <property type="entry name" value="Cupredoxin"/>
</dbReference>
<evidence type="ECO:0000259" key="4">
    <source>
        <dbReference type="Pfam" id="PF06525"/>
    </source>
</evidence>
<protein>
    <recommendedName>
        <fullName evidence="4">Sulfocyanin-like C-terminal domain-containing protein</fullName>
    </recommendedName>
</protein>
<dbReference type="Pfam" id="PF06525">
    <property type="entry name" value="SoxE"/>
    <property type="match status" value="1"/>
</dbReference>
<evidence type="ECO:0000256" key="3">
    <source>
        <dbReference type="SAM" id="Phobius"/>
    </source>
</evidence>
<keyword evidence="3" id="KW-0812">Transmembrane</keyword>
<reference evidence="5 6" key="1">
    <citation type="submission" date="2020-02" db="EMBL/GenBank/DDBJ databases">
        <title>Comparative genome analysis reveals the metabolism and evolution of the thermophilic archaeal genus Metallosphaera.</title>
        <authorList>
            <person name="Jiang C."/>
        </authorList>
    </citation>
    <scope>NUCLEOTIDE SEQUENCE [LARGE SCALE GENOMIC DNA]</scope>
    <source>
        <strain evidence="5 6">Ric-A</strain>
    </source>
</reference>
<feature type="compositionally biased region" description="Polar residues" evidence="2">
    <location>
        <begin position="33"/>
        <end position="42"/>
    </location>
</feature>
<organism evidence="5 6">
    <name type="scientific">Metallosphaera tengchongensis</name>
    <dbReference type="NCBI Taxonomy" id="1532350"/>
    <lineage>
        <taxon>Archaea</taxon>
        <taxon>Thermoproteota</taxon>
        <taxon>Thermoprotei</taxon>
        <taxon>Sulfolobales</taxon>
        <taxon>Sulfolobaceae</taxon>
        <taxon>Metallosphaera</taxon>
    </lineage>
</organism>